<organism evidence="1">
    <name type="scientific">uncultured marine virus</name>
    <dbReference type="NCBI Taxonomy" id="186617"/>
    <lineage>
        <taxon>Viruses</taxon>
        <taxon>environmental samples</taxon>
    </lineage>
</organism>
<name>A0A0F7L1L4_9VIRU</name>
<reference evidence="1" key="1">
    <citation type="journal article" date="2015" name="Front. Microbiol.">
        <title>Combining genomic sequencing methods to explore viral diversity and reveal potential virus-host interactions.</title>
        <authorList>
            <person name="Chow C.E."/>
            <person name="Winget D.M."/>
            <person name="White R.A.III."/>
            <person name="Hallam S.J."/>
            <person name="Suttle C.A."/>
        </authorList>
    </citation>
    <scope>NUCLEOTIDE SEQUENCE</scope>
    <source>
        <strain evidence="1">Anoxic3_8</strain>
    </source>
</reference>
<evidence type="ECO:0000313" key="1">
    <source>
        <dbReference type="EMBL" id="AKH46454.1"/>
    </source>
</evidence>
<sequence length="61" mass="7200">MVNSLIVWNTTSTHNSFSYDSFTVHYCWCYFVFLVNHSIFSTSSTFWNYCLCFVSKETICS</sequence>
<accession>A0A0F7L1L4</accession>
<proteinExistence type="predicted"/>
<protein>
    <submittedName>
        <fullName evidence="1">Uncharacterized protein</fullName>
    </submittedName>
</protein>
<reference evidence="1" key="2">
    <citation type="submission" date="2015-03" db="EMBL/GenBank/DDBJ databases">
        <authorList>
            <person name="Chow C.-E.T."/>
            <person name="Winget D.M."/>
            <person name="White R.A.III."/>
            <person name="Hallam S.J."/>
            <person name="Suttle C.A."/>
        </authorList>
    </citation>
    <scope>NUCLEOTIDE SEQUENCE</scope>
    <source>
        <strain evidence="1">Anoxic3_8</strain>
    </source>
</reference>
<dbReference type="EMBL" id="KR029583">
    <property type="protein sequence ID" value="AKH46454.1"/>
    <property type="molecule type" value="Genomic_DNA"/>
</dbReference>